<name>U1PI01_9EURY</name>
<evidence type="ECO:0000313" key="3">
    <source>
        <dbReference type="EMBL" id="ERG91791.1"/>
    </source>
</evidence>
<gene>
    <name evidence="3" type="ORF">J07HQW1_01825</name>
</gene>
<proteinExistence type="predicted"/>
<dbReference type="STRING" id="1238424.J07HQW1_01825"/>
<organism evidence="3 4">
    <name type="scientific">Haloquadratum walsbyi J07HQW1</name>
    <dbReference type="NCBI Taxonomy" id="1238424"/>
    <lineage>
        <taxon>Archaea</taxon>
        <taxon>Methanobacteriati</taxon>
        <taxon>Methanobacteriota</taxon>
        <taxon>Stenosarchaea group</taxon>
        <taxon>Halobacteria</taxon>
        <taxon>Halobacteriales</taxon>
        <taxon>Haloferacaceae</taxon>
        <taxon>Haloquadratum</taxon>
    </lineage>
</organism>
<feature type="region of interest" description="Disordered" evidence="1">
    <location>
        <begin position="15"/>
        <end position="42"/>
    </location>
</feature>
<reference evidence="3 4" key="1">
    <citation type="journal article" date="2013" name="PLoS ONE">
        <title>Assembly-driven community genomics of a hypersaline microbial ecosystem.</title>
        <authorList>
            <person name="Podell S."/>
            <person name="Ugalde J.A."/>
            <person name="Narasingarao P."/>
            <person name="Banfield J.F."/>
            <person name="Heidelberg K.B."/>
            <person name="Allen E.E."/>
        </authorList>
    </citation>
    <scope>NUCLEOTIDE SEQUENCE [LARGE SCALE GENOMIC DNA]</scope>
    <source>
        <strain evidence="4">J07HQW1</strain>
    </source>
</reference>
<dbReference type="Pfam" id="PF13546">
    <property type="entry name" value="DDE_5"/>
    <property type="match status" value="1"/>
</dbReference>
<evidence type="ECO:0000259" key="2">
    <source>
        <dbReference type="Pfam" id="PF13546"/>
    </source>
</evidence>
<feature type="compositionally biased region" description="Basic and acidic residues" evidence="1">
    <location>
        <begin position="20"/>
        <end position="34"/>
    </location>
</feature>
<dbReference type="HOGENOM" id="CLU_2461714_0_0_2"/>
<dbReference type="InterPro" id="IPR038721">
    <property type="entry name" value="IS701-like_DDE_dom"/>
</dbReference>
<dbReference type="Proteomes" id="UP000030649">
    <property type="component" value="Unassembled WGS sequence"/>
</dbReference>
<sequence length="88" mass="10159">MRLFLSEKWTGDDAADYDSQQERERYAQRRRDTDVPADVENQSKPDIALNLIEQAVATGVGHGCVVADRHFGEARSFDSFLKRLIRYR</sequence>
<evidence type="ECO:0000256" key="1">
    <source>
        <dbReference type="SAM" id="MobiDB-lite"/>
    </source>
</evidence>
<feature type="domain" description="Transposase IS701-like DDE" evidence="2">
    <location>
        <begin position="1"/>
        <end position="82"/>
    </location>
</feature>
<dbReference type="AlphaFoldDB" id="U1PI01"/>
<evidence type="ECO:0000313" key="4">
    <source>
        <dbReference type="Proteomes" id="UP000030649"/>
    </source>
</evidence>
<protein>
    <recommendedName>
        <fullName evidence="2">Transposase IS701-like DDE domain-containing protein</fullName>
    </recommendedName>
</protein>
<accession>U1PI01</accession>
<dbReference type="EMBL" id="KE356560">
    <property type="protein sequence ID" value="ERG91791.1"/>
    <property type="molecule type" value="Genomic_DNA"/>
</dbReference>